<gene>
    <name evidence="10" type="ORF">SAMN02910417_00952</name>
</gene>
<evidence type="ECO:0000256" key="3">
    <source>
        <dbReference type="ARBA" id="ARBA00022692"/>
    </source>
</evidence>
<comment type="subcellular location">
    <subcellularLocation>
        <location evidence="1">Cell membrane</location>
        <topology evidence="1">Multi-pass membrane protein</topology>
    </subcellularLocation>
</comment>
<keyword evidence="11" id="KW-1185">Reference proteome</keyword>
<dbReference type="PROSITE" id="PS50111">
    <property type="entry name" value="CHEMOTAXIS_TRANSDUC_2"/>
    <property type="match status" value="1"/>
</dbReference>
<evidence type="ECO:0000259" key="9">
    <source>
        <dbReference type="PROSITE" id="PS50111"/>
    </source>
</evidence>
<dbReference type="InterPro" id="IPR033463">
    <property type="entry name" value="sCache_3"/>
</dbReference>
<dbReference type="PANTHER" id="PTHR32089">
    <property type="entry name" value="METHYL-ACCEPTING CHEMOTAXIS PROTEIN MCPB"/>
    <property type="match status" value="1"/>
</dbReference>
<feature type="domain" description="Methyl-accepting transducer" evidence="9">
    <location>
        <begin position="289"/>
        <end position="546"/>
    </location>
</feature>
<feature type="transmembrane region" description="Helical" evidence="8">
    <location>
        <begin position="191"/>
        <end position="213"/>
    </location>
</feature>
<evidence type="ECO:0000256" key="2">
    <source>
        <dbReference type="ARBA" id="ARBA00022475"/>
    </source>
</evidence>
<dbReference type="Proteomes" id="UP000199228">
    <property type="component" value="Unassembled WGS sequence"/>
</dbReference>
<evidence type="ECO:0000256" key="4">
    <source>
        <dbReference type="ARBA" id="ARBA00022989"/>
    </source>
</evidence>
<evidence type="ECO:0000256" key="1">
    <source>
        <dbReference type="ARBA" id="ARBA00004651"/>
    </source>
</evidence>
<dbReference type="InterPro" id="IPR029151">
    <property type="entry name" value="Sensor-like_sf"/>
</dbReference>
<dbReference type="GO" id="GO:0005886">
    <property type="term" value="C:plasma membrane"/>
    <property type="evidence" value="ECO:0007669"/>
    <property type="project" value="UniProtKB-SubCell"/>
</dbReference>
<reference evidence="10 11" key="1">
    <citation type="submission" date="2016-10" db="EMBL/GenBank/DDBJ databases">
        <authorList>
            <person name="de Groot N.N."/>
        </authorList>
    </citation>
    <scope>NUCLEOTIDE SEQUENCE [LARGE SCALE GENOMIC DNA]</scope>
    <source>
        <strain evidence="10 11">DSM 3217</strain>
    </source>
</reference>
<dbReference type="SUPFAM" id="SSF58104">
    <property type="entry name" value="Methyl-accepting chemotaxis protein (MCP) signaling domain"/>
    <property type="match status" value="1"/>
</dbReference>
<feature type="transmembrane region" description="Helical" evidence="8">
    <location>
        <begin position="12"/>
        <end position="36"/>
    </location>
</feature>
<keyword evidence="5 8" id="KW-0472">Membrane</keyword>
<evidence type="ECO:0000313" key="10">
    <source>
        <dbReference type="EMBL" id="SDB12522.1"/>
    </source>
</evidence>
<dbReference type="STRING" id="1732.SAMN02910417_00952"/>
<dbReference type="AlphaFoldDB" id="A0A1G6AVZ7"/>
<dbReference type="Pfam" id="PF17202">
    <property type="entry name" value="sCache_3_3"/>
    <property type="match status" value="1"/>
</dbReference>
<dbReference type="PANTHER" id="PTHR32089:SF112">
    <property type="entry name" value="LYSOZYME-LIKE PROTEIN-RELATED"/>
    <property type="match status" value="1"/>
</dbReference>
<evidence type="ECO:0000313" key="11">
    <source>
        <dbReference type="Proteomes" id="UP000199228"/>
    </source>
</evidence>
<protein>
    <submittedName>
        <fullName evidence="10">Methyl-accepting chemotaxis protein</fullName>
    </submittedName>
</protein>
<dbReference type="InterPro" id="IPR004089">
    <property type="entry name" value="MCPsignal_dom"/>
</dbReference>
<dbReference type="RefSeq" id="WP_090172773.1">
    <property type="nucleotide sequence ID" value="NZ_FMXR01000007.1"/>
</dbReference>
<evidence type="ECO:0000256" key="8">
    <source>
        <dbReference type="SAM" id="Phobius"/>
    </source>
</evidence>
<dbReference type="SUPFAM" id="SSF103190">
    <property type="entry name" value="Sensory domain-like"/>
    <property type="match status" value="1"/>
</dbReference>
<dbReference type="Pfam" id="PF00015">
    <property type="entry name" value="MCPsignal"/>
    <property type="match status" value="1"/>
</dbReference>
<name>A0A1G6AVZ7_EUBOX</name>
<organism evidence="10 11">
    <name type="scientific">Eubacterium oxidoreducens</name>
    <dbReference type="NCBI Taxonomy" id="1732"/>
    <lineage>
        <taxon>Bacteria</taxon>
        <taxon>Bacillati</taxon>
        <taxon>Bacillota</taxon>
        <taxon>Clostridia</taxon>
        <taxon>Eubacteriales</taxon>
        <taxon>Eubacteriaceae</taxon>
        <taxon>Eubacterium</taxon>
    </lineage>
</organism>
<dbReference type="Gene3D" id="1.10.287.950">
    <property type="entry name" value="Methyl-accepting chemotaxis protein"/>
    <property type="match status" value="1"/>
</dbReference>
<proteinExistence type="predicted"/>
<sequence length="576" mass="62489">MKRKEKKTKKLVARVMLIANLATILLAIILTVFSIAEYTNTYKMLIEETLRTAAEQFDSEADNSYEGDWTYDEEQGLQKGDQQVATDYEIIMDQLKEQTGLDYTIFYQGTRVVTTIMKEGSQERLVGTDANEEVVEEVLQSGNNYYAPNITIEGEKYYGYYVPLLNDDGTIVGMIFSGRESSDVTTAISRMTMMMIIVAVVLIAIVSIISMFISRKISKQMNQVADEIIGLSQGGLNRQFDEEALTRGDELGTIAESAKMLDDKLEEVISATKKMSAELKESGDELSSSASVASSASAQVSAAVDEITKGSVSQAENVQEAVSDTNDIGDGIEVIASNVQRLDDYAKDMKAAADSASGAMEQLLIQSENVTASVHAIGDTIDSTNNSAQEISQFTQAITDIATQTNLLSLNASIEAARAGEAGKGFAVVADEIRELADQSAQSADSIKEVVNKLLSDAAASVEVMKNLNENFTAQADQITNTQEDIVLVSQKVDSVSKSTYEIATQVQDLQSAKESLLGIIDDLSAISEENAASTEETNASMEELNATFSTISEAAAQLQILAENMQGKMDYFWYS</sequence>
<dbReference type="SMART" id="SM00283">
    <property type="entry name" value="MA"/>
    <property type="match status" value="1"/>
</dbReference>
<accession>A0A1G6AVZ7</accession>
<dbReference type="OrthoDB" id="9807021at2"/>
<keyword evidence="2" id="KW-1003">Cell membrane</keyword>
<evidence type="ECO:0000256" key="5">
    <source>
        <dbReference type="ARBA" id="ARBA00023136"/>
    </source>
</evidence>
<keyword evidence="6 7" id="KW-0807">Transducer</keyword>
<keyword evidence="4 8" id="KW-1133">Transmembrane helix</keyword>
<dbReference type="GO" id="GO:0007165">
    <property type="term" value="P:signal transduction"/>
    <property type="evidence" value="ECO:0007669"/>
    <property type="project" value="UniProtKB-KW"/>
</dbReference>
<dbReference type="EMBL" id="FMXR01000007">
    <property type="protein sequence ID" value="SDB12522.1"/>
    <property type="molecule type" value="Genomic_DNA"/>
</dbReference>
<keyword evidence="3 8" id="KW-0812">Transmembrane</keyword>
<evidence type="ECO:0000256" key="6">
    <source>
        <dbReference type="ARBA" id="ARBA00023224"/>
    </source>
</evidence>
<evidence type="ECO:0000256" key="7">
    <source>
        <dbReference type="PROSITE-ProRule" id="PRU00284"/>
    </source>
</evidence>